<feature type="domain" description="Helicase C-terminal" evidence="1">
    <location>
        <begin position="301"/>
        <end position="412"/>
    </location>
</feature>
<dbReference type="HOGENOM" id="CLU_459820_0_0_9"/>
<evidence type="ECO:0000313" key="3">
    <source>
        <dbReference type="Proteomes" id="UP000017973"/>
    </source>
</evidence>
<dbReference type="STRING" id="1408254.T458_05395"/>
<evidence type="ECO:0000259" key="1">
    <source>
        <dbReference type="Pfam" id="PF00271"/>
    </source>
</evidence>
<proteinExistence type="predicted"/>
<dbReference type="InterPro" id="IPR050496">
    <property type="entry name" value="SNF2_RAD54_helicase_repair"/>
</dbReference>
<dbReference type="Gene3D" id="3.40.50.10810">
    <property type="entry name" value="Tandem AAA-ATPase domain"/>
    <property type="match status" value="1"/>
</dbReference>
<evidence type="ECO:0000313" key="2">
    <source>
        <dbReference type="EMBL" id="EST55763.1"/>
    </source>
</evidence>
<dbReference type="SUPFAM" id="SSF52540">
    <property type="entry name" value="P-loop containing nucleoside triphosphate hydrolases"/>
    <property type="match status" value="1"/>
</dbReference>
<keyword evidence="3" id="KW-1185">Reference proteome</keyword>
<comment type="caution">
    <text evidence="2">The sequence shown here is derived from an EMBL/GenBank/DDBJ whole genome shotgun (WGS) entry which is preliminary data.</text>
</comment>
<dbReference type="EMBL" id="AYJU01000002">
    <property type="protein sequence ID" value="EST55763.1"/>
    <property type="molecule type" value="Genomic_DNA"/>
</dbReference>
<reference evidence="2 3" key="1">
    <citation type="journal article" date="2014" name="Genome Announc.">
        <title>Draft Genome Sequence of Brevibacillus panacihumi Strain W25, a Halotolerant Hydrocarbon-Degrading Bacterium.</title>
        <authorList>
            <person name="Wang X."/>
            <person name="Jin D."/>
            <person name="Zhou L."/>
            <person name="Wu L."/>
            <person name="An W."/>
            <person name="Chen Y."/>
            <person name="Zhao L."/>
        </authorList>
    </citation>
    <scope>NUCLEOTIDE SEQUENCE [LARGE SCALE GENOMIC DNA]</scope>
    <source>
        <strain evidence="2 3">W25</strain>
    </source>
</reference>
<sequence>MQEIHAALKSHTLNANGLPADYVVKWERTNRMMQCCHEDCSSKLWRPALKSRGETRNKPRVNISRVLKKTKKFFDLLIVDEVHQCKADGSGRGDALHQLVGSAKKNLLLTGTLVNGKSTSIKEILWRTDAKALLSQGFDRHTGMVQWADRYGKLKEVVTLKEVDDGWVTRQKRVPQQPQEEPGIAPQLTAQFLLHKAGFLELPDMGLPLVELKEYPIFIDMDEDHKQAYNRFHNHLQQECKLRSRLGIKGAWSKFIPSTINYADVPHLGGFVAFGACRGDETGTKITAPSFGENYFHAKERRLVEIVRKELSEDRGVVIYNNYTDSYGLNERTKEVLNHHGIDAVILDEPKPDKRQERIDELAANNVKVIICNMKLVEVGLDLLPWPTIIYNQLNYDVSTVRQASRRAWRIGQERECRVFYLVYNGTQQMAQFLRIMSARGHAMMVEGRLDKSALAQYSRDSQSALASDLANCFAGSDVADAWTKLAAKDIEGVELVKESDFKTVLQNRMKSMANETRRLCGLPPVDDTVSDEDSKVIDLQEARGRRSKHKPENQAQSEQLDLFELYDIKVLQIQPKKRIPISNNQLAFDFGF</sequence>
<dbReference type="InterPro" id="IPR027417">
    <property type="entry name" value="P-loop_NTPase"/>
</dbReference>
<dbReference type="PATRIC" id="fig|1408254.3.peg.1085"/>
<dbReference type="AlphaFoldDB" id="V6MJY8"/>
<dbReference type="PANTHER" id="PTHR45629">
    <property type="entry name" value="SNF2/RAD54 FAMILY MEMBER"/>
    <property type="match status" value="1"/>
</dbReference>
<name>V6MJY8_9BACL</name>
<dbReference type="InterPro" id="IPR001650">
    <property type="entry name" value="Helicase_C-like"/>
</dbReference>
<organism evidence="2 3">
    <name type="scientific">Brevibacillus panacihumi W25</name>
    <dbReference type="NCBI Taxonomy" id="1408254"/>
    <lineage>
        <taxon>Bacteria</taxon>
        <taxon>Bacillati</taxon>
        <taxon>Bacillota</taxon>
        <taxon>Bacilli</taxon>
        <taxon>Bacillales</taxon>
        <taxon>Paenibacillaceae</taxon>
        <taxon>Brevibacillus</taxon>
    </lineage>
</organism>
<accession>V6MJY8</accession>
<dbReference type="Pfam" id="PF00271">
    <property type="entry name" value="Helicase_C"/>
    <property type="match status" value="1"/>
</dbReference>
<dbReference type="eggNOG" id="COG0553">
    <property type="taxonomic scope" value="Bacteria"/>
</dbReference>
<dbReference type="Proteomes" id="UP000017973">
    <property type="component" value="Unassembled WGS sequence"/>
</dbReference>
<dbReference type="Gene3D" id="3.40.50.300">
    <property type="entry name" value="P-loop containing nucleotide triphosphate hydrolases"/>
    <property type="match status" value="1"/>
</dbReference>
<dbReference type="PANTHER" id="PTHR45629:SF7">
    <property type="entry name" value="DNA EXCISION REPAIR PROTEIN ERCC-6-RELATED"/>
    <property type="match status" value="1"/>
</dbReference>
<protein>
    <recommendedName>
        <fullName evidence="1">Helicase C-terminal domain-containing protein</fullName>
    </recommendedName>
</protein>
<gene>
    <name evidence="2" type="ORF">T458_05395</name>
</gene>
<dbReference type="InterPro" id="IPR038718">
    <property type="entry name" value="SNF2-like_sf"/>
</dbReference>